<evidence type="ECO:0000313" key="2">
    <source>
        <dbReference type="Proteomes" id="UP000095282"/>
    </source>
</evidence>
<dbReference type="Proteomes" id="UP000095282">
    <property type="component" value="Unplaced"/>
</dbReference>
<organism evidence="2 3">
    <name type="scientific">Caenorhabditis tropicalis</name>
    <dbReference type="NCBI Taxonomy" id="1561998"/>
    <lineage>
        <taxon>Eukaryota</taxon>
        <taxon>Metazoa</taxon>
        <taxon>Ecdysozoa</taxon>
        <taxon>Nematoda</taxon>
        <taxon>Chromadorea</taxon>
        <taxon>Rhabditida</taxon>
        <taxon>Rhabditina</taxon>
        <taxon>Rhabditomorpha</taxon>
        <taxon>Rhabditoidea</taxon>
        <taxon>Rhabditidae</taxon>
        <taxon>Peloderinae</taxon>
        <taxon>Caenorhabditis</taxon>
    </lineage>
</organism>
<dbReference type="eggNOG" id="ENOG502TI2M">
    <property type="taxonomic scope" value="Eukaryota"/>
</dbReference>
<evidence type="ECO:0000313" key="3">
    <source>
        <dbReference type="WBParaSite" id="Csp11.Scaffold629.g8189.t1"/>
    </source>
</evidence>
<protein>
    <submittedName>
        <fullName evidence="3">Uncharacterized protein</fullName>
    </submittedName>
</protein>
<name>A0A1I7UDC5_9PELO</name>
<accession>A0A1I7UDC5</accession>
<dbReference type="AlphaFoldDB" id="A0A1I7UDC5"/>
<keyword evidence="1" id="KW-0472">Membrane</keyword>
<proteinExistence type="predicted"/>
<keyword evidence="1" id="KW-1133">Transmembrane helix</keyword>
<dbReference type="WBParaSite" id="Csp11.Scaffold629.g8189.t1">
    <property type="protein sequence ID" value="Csp11.Scaffold629.g8189.t1"/>
    <property type="gene ID" value="Csp11.Scaffold629.g8189"/>
</dbReference>
<reference evidence="3" key="1">
    <citation type="submission" date="2016-11" db="UniProtKB">
        <authorList>
            <consortium name="WormBaseParasite"/>
        </authorList>
    </citation>
    <scope>IDENTIFICATION</scope>
</reference>
<sequence>MAGIREFSTSSSSSSSSSQQYCVQKERIELIVVIVVLLILLQIGLALFFYKRCVARTVMDSSSVYSEGSSRTTSSSSSSAYNTCSRQMTEVPPVLPILFNICSFQEKRRKWHKKQNYYFLLANSFQKYSFLRNTCIISTLNSLEIKDD</sequence>
<keyword evidence="1" id="KW-0812">Transmembrane</keyword>
<feature type="transmembrane region" description="Helical" evidence="1">
    <location>
        <begin position="30"/>
        <end position="50"/>
    </location>
</feature>
<keyword evidence="2" id="KW-1185">Reference proteome</keyword>
<evidence type="ECO:0000256" key="1">
    <source>
        <dbReference type="SAM" id="Phobius"/>
    </source>
</evidence>